<dbReference type="Gene3D" id="3.40.50.12370">
    <property type="match status" value="1"/>
</dbReference>
<evidence type="ECO:0000256" key="1">
    <source>
        <dbReference type="ARBA" id="ARBA00008791"/>
    </source>
</evidence>
<comment type="similarity">
    <text evidence="1">Belongs to the universal stress protein A family.</text>
</comment>
<dbReference type="PANTHER" id="PTHR46268:SF6">
    <property type="entry name" value="UNIVERSAL STRESS PROTEIN UP12"/>
    <property type="match status" value="1"/>
</dbReference>
<dbReference type="Pfam" id="PF00582">
    <property type="entry name" value="Usp"/>
    <property type="match status" value="2"/>
</dbReference>
<evidence type="ECO:0000313" key="3">
    <source>
        <dbReference type="EMBL" id="RYC50085.1"/>
    </source>
</evidence>
<dbReference type="PRINTS" id="PR01438">
    <property type="entry name" value="UNVRSLSTRESS"/>
</dbReference>
<sequence>MMRIVLPTDFSENAFNAIAYAVKLLEDTTCVFYLLHAYTPPMYRVDYTLGSPGELGLPDDYKYNTEAELEKTRKRIKAKFDFPKHEYVVHAAFNTLEDEINTMVNNENMDLVIMGTQGATGAKEILFGSHTVHVINKAIVPVLAVPSSTKSIPLRNILFPTDYEIDFSKKDLECLLELSKLGKSTVHIMHVSTPEGLTAQQKRNKSNLEKFMQDQPCQFHDLPDQELVEAINAFQQEVPVDLLAMVKNKHSFLERLFVEPVIRNIGLHCKVPFLVLPHTAN</sequence>
<evidence type="ECO:0000259" key="2">
    <source>
        <dbReference type="Pfam" id="PF00582"/>
    </source>
</evidence>
<gene>
    <name evidence="3" type="ORF">DN53_07185</name>
</gene>
<accession>A0A444VH50</accession>
<dbReference type="Proteomes" id="UP000290261">
    <property type="component" value="Unassembled WGS sequence"/>
</dbReference>
<dbReference type="AlphaFoldDB" id="A0A444VH50"/>
<feature type="domain" description="UspA" evidence="2">
    <location>
        <begin position="155"/>
        <end position="277"/>
    </location>
</feature>
<dbReference type="RefSeq" id="WP_129656256.1">
    <property type="nucleotide sequence ID" value="NZ_ML142917.1"/>
</dbReference>
<feature type="domain" description="UspA" evidence="2">
    <location>
        <begin position="2"/>
        <end position="146"/>
    </location>
</feature>
<proteinExistence type="inferred from homology"/>
<dbReference type="EMBL" id="JJMP01000014">
    <property type="protein sequence ID" value="RYC50085.1"/>
    <property type="molecule type" value="Genomic_DNA"/>
</dbReference>
<dbReference type="PANTHER" id="PTHR46268">
    <property type="entry name" value="STRESS RESPONSE PROTEIN NHAX"/>
    <property type="match status" value="1"/>
</dbReference>
<dbReference type="SUPFAM" id="SSF52402">
    <property type="entry name" value="Adenine nucleotide alpha hydrolases-like"/>
    <property type="match status" value="2"/>
</dbReference>
<comment type="caution">
    <text evidence="3">The sequence shown here is derived from an EMBL/GenBank/DDBJ whole genome shotgun (WGS) entry which is preliminary data.</text>
</comment>
<dbReference type="CDD" id="cd00293">
    <property type="entry name" value="USP-like"/>
    <property type="match status" value="2"/>
</dbReference>
<organism evidence="3 4">
    <name type="scientific">Flagellimonas olearia</name>
    <dbReference type="NCBI Taxonomy" id="552546"/>
    <lineage>
        <taxon>Bacteria</taxon>
        <taxon>Pseudomonadati</taxon>
        <taxon>Bacteroidota</taxon>
        <taxon>Flavobacteriia</taxon>
        <taxon>Flavobacteriales</taxon>
        <taxon>Flavobacteriaceae</taxon>
        <taxon>Flagellimonas</taxon>
    </lineage>
</organism>
<reference evidence="3 4" key="1">
    <citation type="submission" date="2014-04" db="EMBL/GenBank/DDBJ databases">
        <title>Whole genome of Muricauda olearia.</title>
        <authorList>
            <person name="Zhang X.-H."/>
            <person name="Tang K."/>
        </authorList>
    </citation>
    <scope>NUCLEOTIDE SEQUENCE [LARGE SCALE GENOMIC DNA]</scope>
    <source>
        <strain evidence="3 4">Th120</strain>
    </source>
</reference>
<keyword evidence="4" id="KW-1185">Reference proteome</keyword>
<dbReference type="InterPro" id="IPR006016">
    <property type="entry name" value="UspA"/>
</dbReference>
<dbReference type="InterPro" id="IPR006015">
    <property type="entry name" value="Universal_stress_UspA"/>
</dbReference>
<name>A0A444VH50_9FLAO</name>
<protein>
    <submittedName>
        <fullName evidence="3">Universal stress protein</fullName>
    </submittedName>
</protein>
<evidence type="ECO:0000313" key="4">
    <source>
        <dbReference type="Proteomes" id="UP000290261"/>
    </source>
</evidence>